<dbReference type="HOGENOM" id="CLU_1342517_0_0_0"/>
<sequence>MNEGALALVEIGGWSPGMVLLDAMEKAAGVSILQTELNDSPGVCLKLYGALGDVQAAAQAAEATAATMRVAVVAHVIPSPAPDSAKAYEAAVDFNPLMEQSTVHYPEKKMNNHSQAQFAVGLIETQGFTAVFEAIDTALKTAAVEVLAREKLGGGYITVLIKGDVAAVTAAIEAGKAKVEGLGRLIAAHVIASPSEGVLSLLPK</sequence>
<evidence type="ECO:0000313" key="5">
    <source>
        <dbReference type="EMBL" id="ABJ83247.1"/>
    </source>
</evidence>
<proteinExistence type="inferred from homology"/>
<gene>
    <name evidence="5" type="ordered locus">Acid_2257</name>
</gene>
<evidence type="ECO:0000256" key="3">
    <source>
        <dbReference type="PROSITE-ProRule" id="PRU01278"/>
    </source>
</evidence>
<dbReference type="InterPro" id="IPR037233">
    <property type="entry name" value="CcmK-like_sf"/>
</dbReference>
<evidence type="ECO:0000259" key="4">
    <source>
        <dbReference type="PROSITE" id="PS51930"/>
    </source>
</evidence>
<dbReference type="PANTHER" id="PTHR33941">
    <property type="entry name" value="PROPANEDIOL UTILIZATION PROTEIN PDUA"/>
    <property type="match status" value="1"/>
</dbReference>
<comment type="similarity">
    <text evidence="3">Belongs to the bacterial microcompartments protein family.</text>
</comment>
<reference evidence="5" key="1">
    <citation type="submission" date="2006-10" db="EMBL/GenBank/DDBJ databases">
        <title>Complete sequence of Solibacter usitatus Ellin6076.</title>
        <authorList>
            <consortium name="US DOE Joint Genome Institute"/>
            <person name="Copeland A."/>
            <person name="Lucas S."/>
            <person name="Lapidus A."/>
            <person name="Barry K."/>
            <person name="Detter J.C."/>
            <person name="Glavina del Rio T."/>
            <person name="Hammon N."/>
            <person name="Israni S."/>
            <person name="Dalin E."/>
            <person name="Tice H."/>
            <person name="Pitluck S."/>
            <person name="Thompson L.S."/>
            <person name="Brettin T."/>
            <person name="Bruce D."/>
            <person name="Han C."/>
            <person name="Tapia R."/>
            <person name="Gilna P."/>
            <person name="Schmutz J."/>
            <person name="Larimer F."/>
            <person name="Land M."/>
            <person name="Hauser L."/>
            <person name="Kyrpides N."/>
            <person name="Mikhailova N."/>
            <person name="Janssen P.H."/>
            <person name="Kuske C.R."/>
            <person name="Richardson P."/>
        </authorList>
    </citation>
    <scope>NUCLEOTIDE SEQUENCE</scope>
    <source>
        <strain evidence="5">Ellin6076</strain>
    </source>
</reference>
<comment type="subcellular location">
    <subcellularLocation>
        <location evidence="1">Bacterial microcompartment</location>
    </subcellularLocation>
</comment>
<dbReference type="OrthoDB" id="278276at2"/>
<dbReference type="eggNOG" id="COG4577">
    <property type="taxonomic scope" value="Bacteria"/>
</dbReference>
<dbReference type="GO" id="GO:0031469">
    <property type="term" value="C:bacterial microcompartment"/>
    <property type="evidence" value="ECO:0007669"/>
    <property type="project" value="UniProtKB-SubCell"/>
</dbReference>
<dbReference type="InParanoid" id="Q025S2"/>
<accession>Q025S2</accession>
<protein>
    <submittedName>
        <fullName evidence="5">Microcompartments protein</fullName>
    </submittedName>
</protein>
<dbReference type="CDD" id="cd07045">
    <property type="entry name" value="BMC_CcmK_like"/>
    <property type="match status" value="1"/>
</dbReference>
<dbReference type="SUPFAM" id="SSF143414">
    <property type="entry name" value="CcmK-like"/>
    <property type="match status" value="2"/>
</dbReference>
<dbReference type="SMART" id="SM00877">
    <property type="entry name" value="BMC"/>
    <property type="match status" value="2"/>
</dbReference>
<evidence type="ECO:0000256" key="2">
    <source>
        <dbReference type="ARBA" id="ARBA00024446"/>
    </source>
</evidence>
<dbReference type="AlphaFoldDB" id="Q025S2"/>
<dbReference type="InterPro" id="IPR000249">
    <property type="entry name" value="BMC_dom"/>
</dbReference>
<feature type="domain" description="BMC" evidence="4">
    <location>
        <begin position="119"/>
        <end position="203"/>
    </location>
</feature>
<dbReference type="Gene3D" id="3.30.70.1710">
    <property type="match status" value="2"/>
</dbReference>
<dbReference type="STRING" id="234267.Acid_2257"/>
<organism evidence="5">
    <name type="scientific">Solibacter usitatus (strain Ellin6076)</name>
    <dbReference type="NCBI Taxonomy" id="234267"/>
    <lineage>
        <taxon>Bacteria</taxon>
        <taxon>Pseudomonadati</taxon>
        <taxon>Acidobacteriota</taxon>
        <taxon>Terriglobia</taxon>
        <taxon>Bryobacterales</taxon>
        <taxon>Solibacteraceae</taxon>
        <taxon>Candidatus Solibacter</taxon>
    </lineage>
</organism>
<keyword evidence="2" id="KW-1283">Bacterial microcompartment</keyword>
<dbReference type="InterPro" id="IPR050575">
    <property type="entry name" value="BMC_shell"/>
</dbReference>
<dbReference type="InterPro" id="IPR044872">
    <property type="entry name" value="CcmK/CsoS1_BMC"/>
</dbReference>
<dbReference type="KEGG" id="sus:Acid_2257"/>
<evidence type="ECO:0000256" key="1">
    <source>
        <dbReference type="ARBA" id="ARBA00024322"/>
    </source>
</evidence>
<dbReference type="EMBL" id="CP000473">
    <property type="protein sequence ID" value="ABJ83247.1"/>
    <property type="molecule type" value="Genomic_DNA"/>
</dbReference>
<dbReference type="PANTHER" id="PTHR33941:SF11">
    <property type="entry name" value="BACTERIAL MICROCOMPARTMENT SHELL PROTEIN PDUJ"/>
    <property type="match status" value="1"/>
</dbReference>
<name>Q025S2_SOLUE</name>
<dbReference type="Pfam" id="PF00936">
    <property type="entry name" value="BMC"/>
    <property type="match status" value="2"/>
</dbReference>
<dbReference type="PROSITE" id="PS51930">
    <property type="entry name" value="BMC_2"/>
    <property type="match status" value="1"/>
</dbReference>